<evidence type="ECO:0000256" key="1">
    <source>
        <dbReference type="ARBA" id="ARBA00001946"/>
    </source>
</evidence>
<dbReference type="GO" id="GO:0052381">
    <property type="term" value="F:tRNA dimethylallyltransferase activity"/>
    <property type="evidence" value="ECO:0007669"/>
    <property type="project" value="UniProtKB-EC"/>
</dbReference>
<evidence type="ECO:0000256" key="13">
    <source>
        <dbReference type="RuleBase" id="RU003785"/>
    </source>
</evidence>
<dbReference type="InterPro" id="IPR027417">
    <property type="entry name" value="P-loop_NTPase"/>
</dbReference>
<feature type="site" description="Interaction with substrate tRNA" evidence="10">
    <location>
        <position position="105"/>
    </location>
</feature>
<evidence type="ECO:0000256" key="10">
    <source>
        <dbReference type="HAMAP-Rule" id="MF_00185"/>
    </source>
</evidence>
<evidence type="ECO:0000256" key="6">
    <source>
        <dbReference type="ARBA" id="ARBA00022741"/>
    </source>
</evidence>
<comment type="catalytic activity">
    <reaction evidence="9 10 11">
        <text>adenosine(37) in tRNA + dimethylallyl diphosphate = N(6)-dimethylallyladenosine(37) in tRNA + diphosphate</text>
        <dbReference type="Rhea" id="RHEA:26482"/>
        <dbReference type="Rhea" id="RHEA-COMP:10162"/>
        <dbReference type="Rhea" id="RHEA-COMP:10375"/>
        <dbReference type="ChEBI" id="CHEBI:33019"/>
        <dbReference type="ChEBI" id="CHEBI:57623"/>
        <dbReference type="ChEBI" id="CHEBI:74411"/>
        <dbReference type="ChEBI" id="CHEBI:74415"/>
        <dbReference type="EC" id="2.5.1.75"/>
    </reaction>
</comment>
<dbReference type="RefSeq" id="WP_277860587.1">
    <property type="nucleotide sequence ID" value="NZ_JARRAG010000002.1"/>
</dbReference>
<feature type="site" description="Interaction with substrate tRNA" evidence="10">
    <location>
        <position position="127"/>
    </location>
</feature>
<dbReference type="Proteomes" id="UP001216907">
    <property type="component" value="Unassembled WGS sequence"/>
</dbReference>
<keyword evidence="4 10" id="KW-0808">Transferase</keyword>
<dbReference type="Gene3D" id="1.10.20.140">
    <property type="match status" value="1"/>
</dbReference>
<feature type="binding site" evidence="10">
    <location>
        <begin position="14"/>
        <end position="21"/>
    </location>
    <ligand>
        <name>ATP</name>
        <dbReference type="ChEBI" id="CHEBI:30616"/>
    </ligand>
</feature>
<keyword evidence="7 10" id="KW-0067">ATP-binding</keyword>
<dbReference type="NCBIfam" id="TIGR00174">
    <property type="entry name" value="miaA"/>
    <property type="match status" value="1"/>
</dbReference>
<evidence type="ECO:0000313" key="14">
    <source>
        <dbReference type="EMBL" id="MDG3004226.1"/>
    </source>
</evidence>
<gene>
    <name evidence="10 14" type="primary">miaA</name>
    <name evidence="14" type="ORF">PZE19_10600</name>
</gene>
<protein>
    <recommendedName>
        <fullName evidence="10">tRNA dimethylallyltransferase</fullName>
        <ecNumber evidence="10">2.5.1.75</ecNumber>
    </recommendedName>
    <alternativeName>
        <fullName evidence="10">Dimethylallyl diphosphate:tRNA dimethylallyltransferase</fullName>
        <shortName evidence="10">DMAPP:tRNA dimethylallyltransferase</shortName>
        <shortName evidence="10">DMATase</shortName>
    </alternativeName>
    <alternativeName>
        <fullName evidence="10">Isopentenyl-diphosphate:tRNA isopentenyltransferase</fullName>
        <shortName evidence="10">IPP transferase</shortName>
        <shortName evidence="10">IPPT</shortName>
        <shortName evidence="10">IPTase</shortName>
    </alternativeName>
</protein>
<keyword evidence="15" id="KW-1185">Reference proteome</keyword>
<comment type="similarity">
    <text evidence="3 10 13">Belongs to the IPP transferase family.</text>
</comment>
<dbReference type="EC" id="2.5.1.75" evidence="10"/>
<dbReference type="SUPFAM" id="SSF52540">
    <property type="entry name" value="P-loop containing nucleoside triphosphate hydrolases"/>
    <property type="match status" value="2"/>
</dbReference>
<evidence type="ECO:0000313" key="15">
    <source>
        <dbReference type="Proteomes" id="UP001216907"/>
    </source>
</evidence>
<comment type="cofactor">
    <cofactor evidence="1 10">
        <name>Mg(2+)</name>
        <dbReference type="ChEBI" id="CHEBI:18420"/>
    </cofactor>
</comment>
<keyword evidence="5 10" id="KW-0819">tRNA processing</keyword>
<dbReference type="Gene3D" id="3.40.50.300">
    <property type="entry name" value="P-loop containing nucleotide triphosphate hydrolases"/>
    <property type="match status" value="1"/>
</dbReference>
<comment type="function">
    <text evidence="2 10 12">Catalyzes the transfer of a dimethylallyl group onto the adenine at position 37 in tRNAs that read codons beginning with uridine, leading to the formation of N6-(dimethylallyl)adenosine (i(6)A).</text>
</comment>
<accession>A0ABT6F9S5</accession>
<sequence>MSLAAEHRAVYLAGPTASGKSAVGVHLARRLDAEIVALDSMTLYRGMDVGTAKPTLAERGGVPHHLIDVLDPWESASVAQFRELALDAIRDVESRGRRALFVGGTALYLKAMLRGLFDGPGADPEVRSRLEAEAKASGDAALHGRLAALDPATAARLHPNDRRRIVRALEVIELTGIPFSELQRQHGRPAPAATRVFALELPRPVLYDRINGRVLAMVEAGLLDEVRRLQSAPKPMGAVAAQGVGYRETIAHLAGETDLRRTIELIQTRTRQFAKRQGTWFRGLAEVTPFAVDTGEQPEAVAERLAAAIAADVEPPNRRD</sequence>
<keyword evidence="8 10" id="KW-0460">Magnesium</keyword>
<dbReference type="InterPro" id="IPR018022">
    <property type="entry name" value="IPT"/>
</dbReference>
<dbReference type="Pfam" id="PF01715">
    <property type="entry name" value="IPPT"/>
    <property type="match status" value="1"/>
</dbReference>
<dbReference type="EMBL" id="JARRAG010000002">
    <property type="protein sequence ID" value="MDG3004226.1"/>
    <property type="molecule type" value="Genomic_DNA"/>
</dbReference>
<evidence type="ECO:0000256" key="8">
    <source>
        <dbReference type="ARBA" id="ARBA00022842"/>
    </source>
</evidence>
<evidence type="ECO:0000256" key="4">
    <source>
        <dbReference type="ARBA" id="ARBA00022679"/>
    </source>
</evidence>
<evidence type="ECO:0000256" key="11">
    <source>
        <dbReference type="RuleBase" id="RU003783"/>
    </source>
</evidence>
<dbReference type="HAMAP" id="MF_00185">
    <property type="entry name" value="IPP_trans"/>
    <property type="match status" value="1"/>
</dbReference>
<evidence type="ECO:0000256" key="3">
    <source>
        <dbReference type="ARBA" id="ARBA00005842"/>
    </source>
</evidence>
<evidence type="ECO:0000256" key="9">
    <source>
        <dbReference type="ARBA" id="ARBA00049563"/>
    </source>
</evidence>
<comment type="subunit">
    <text evidence="10">Monomer.</text>
</comment>
<dbReference type="InterPro" id="IPR039657">
    <property type="entry name" value="Dimethylallyltransferase"/>
</dbReference>
<dbReference type="PANTHER" id="PTHR11088:SF60">
    <property type="entry name" value="TRNA DIMETHYLALLYLTRANSFERASE"/>
    <property type="match status" value="1"/>
</dbReference>
<evidence type="ECO:0000256" key="7">
    <source>
        <dbReference type="ARBA" id="ARBA00022840"/>
    </source>
</evidence>
<comment type="caution">
    <text evidence="10">Lacks conserved residue(s) required for the propagation of feature annotation.</text>
</comment>
<dbReference type="PANTHER" id="PTHR11088">
    <property type="entry name" value="TRNA DIMETHYLALLYLTRANSFERASE"/>
    <property type="match status" value="1"/>
</dbReference>
<keyword evidence="6 10" id="KW-0547">Nucleotide-binding</keyword>
<feature type="binding site" evidence="10">
    <location>
        <begin position="16"/>
        <end position="21"/>
    </location>
    <ligand>
        <name>substrate</name>
    </ligand>
</feature>
<evidence type="ECO:0000256" key="2">
    <source>
        <dbReference type="ARBA" id="ARBA00003213"/>
    </source>
</evidence>
<comment type="caution">
    <text evidence="14">The sequence shown here is derived from an EMBL/GenBank/DDBJ whole genome shotgun (WGS) entry which is preliminary data.</text>
</comment>
<feature type="region of interest" description="Interaction with substrate tRNA" evidence="10">
    <location>
        <begin position="39"/>
        <end position="42"/>
    </location>
</feature>
<evidence type="ECO:0000256" key="12">
    <source>
        <dbReference type="RuleBase" id="RU003784"/>
    </source>
</evidence>
<reference evidence="14 15" key="1">
    <citation type="submission" date="2023-03" db="EMBL/GenBank/DDBJ databases">
        <title>Paludisphaera mucosa sp. nov. a novel planctomycete from northern fen.</title>
        <authorList>
            <person name="Ivanova A."/>
        </authorList>
    </citation>
    <scope>NUCLEOTIDE SEQUENCE [LARGE SCALE GENOMIC DNA]</scope>
    <source>
        <strain evidence="14 15">Pla2</strain>
    </source>
</reference>
<organism evidence="14 15">
    <name type="scientific">Paludisphaera mucosa</name>
    <dbReference type="NCBI Taxonomy" id="3030827"/>
    <lineage>
        <taxon>Bacteria</taxon>
        <taxon>Pseudomonadati</taxon>
        <taxon>Planctomycetota</taxon>
        <taxon>Planctomycetia</taxon>
        <taxon>Isosphaerales</taxon>
        <taxon>Isosphaeraceae</taxon>
        <taxon>Paludisphaera</taxon>
    </lineage>
</organism>
<proteinExistence type="inferred from homology"/>
<name>A0ABT6F9S5_9BACT</name>
<evidence type="ECO:0000256" key="5">
    <source>
        <dbReference type="ARBA" id="ARBA00022694"/>
    </source>
</evidence>